<name>A0ABV6NUU4_9ACTN</name>
<dbReference type="CDD" id="cd00657">
    <property type="entry name" value="Ferritin_like"/>
    <property type="match status" value="1"/>
</dbReference>
<keyword evidence="3" id="KW-1185">Reference proteome</keyword>
<proteinExistence type="predicted"/>
<dbReference type="SUPFAM" id="SSF47240">
    <property type="entry name" value="Ferritin-like"/>
    <property type="match status" value="1"/>
</dbReference>
<evidence type="ECO:0000313" key="2">
    <source>
        <dbReference type="EMBL" id="MFC0563813.1"/>
    </source>
</evidence>
<protein>
    <submittedName>
        <fullName evidence="2">Ferritin-like domain-containing protein</fullName>
    </submittedName>
</protein>
<dbReference type="InterPro" id="IPR012347">
    <property type="entry name" value="Ferritin-like"/>
</dbReference>
<dbReference type="InterPro" id="IPR009078">
    <property type="entry name" value="Ferritin-like_SF"/>
</dbReference>
<comment type="caution">
    <text evidence="2">The sequence shown here is derived from an EMBL/GenBank/DDBJ whole genome shotgun (WGS) entry which is preliminary data.</text>
</comment>
<dbReference type="EMBL" id="JBHLUE010000004">
    <property type="protein sequence ID" value="MFC0563813.1"/>
    <property type="molecule type" value="Genomic_DNA"/>
</dbReference>
<dbReference type="Proteomes" id="UP001589894">
    <property type="component" value="Unassembled WGS sequence"/>
</dbReference>
<dbReference type="Gene3D" id="1.20.1260.10">
    <property type="match status" value="1"/>
</dbReference>
<dbReference type="RefSeq" id="WP_377336711.1">
    <property type="nucleotide sequence ID" value="NZ_JBHLUE010000004.1"/>
</dbReference>
<dbReference type="InterPro" id="IPR029447">
    <property type="entry name" value="DUF4439"/>
</dbReference>
<feature type="domain" description="DUF4439" evidence="1">
    <location>
        <begin position="4"/>
        <end position="138"/>
    </location>
</feature>
<evidence type="ECO:0000313" key="3">
    <source>
        <dbReference type="Proteomes" id="UP001589894"/>
    </source>
</evidence>
<evidence type="ECO:0000259" key="1">
    <source>
        <dbReference type="Pfam" id="PF14530"/>
    </source>
</evidence>
<accession>A0ABV6NUU4</accession>
<sequence>MSAALVAALEAEHAAIYAYGPIGVRLAGGQAAAARAAEAAHRDRRDRLVLLLTAQGTPAPDRAAAYALPFPVTDAAAALKLAVQIEERTGAAWRVALPGLTGDQRRTALAGLTDCAVRATRWRRAAGVSPATVPFPGRLS</sequence>
<organism evidence="2 3">
    <name type="scientific">Plantactinospora siamensis</name>
    <dbReference type="NCBI Taxonomy" id="555372"/>
    <lineage>
        <taxon>Bacteria</taxon>
        <taxon>Bacillati</taxon>
        <taxon>Actinomycetota</taxon>
        <taxon>Actinomycetes</taxon>
        <taxon>Micromonosporales</taxon>
        <taxon>Micromonosporaceae</taxon>
        <taxon>Plantactinospora</taxon>
    </lineage>
</organism>
<reference evidence="2 3" key="1">
    <citation type="submission" date="2024-09" db="EMBL/GenBank/DDBJ databases">
        <authorList>
            <person name="Sun Q."/>
            <person name="Mori K."/>
        </authorList>
    </citation>
    <scope>NUCLEOTIDE SEQUENCE [LARGE SCALE GENOMIC DNA]</scope>
    <source>
        <strain evidence="2 3">TBRC 2205</strain>
    </source>
</reference>
<gene>
    <name evidence="2" type="ORF">ACFFHU_06485</name>
</gene>
<dbReference type="Pfam" id="PF14530">
    <property type="entry name" value="DUF4439"/>
    <property type="match status" value="1"/>
</dbReference>